<evidence type="ECO:0000256" key="4">
    <source>
        <dbReference type="ARBA" id="ARBA00023136"/>
    </source>
</evidence>
<sequence length="1153" mass="126979">MSHPDSHGAAIHPPTPSPIPAAQLPRTPPLHTPTHQRSFTPIQTQNPFFDPPHPRGTGSGGGESINGVSGSDIHVRLGTSLTSGPRTWRTRTTARSSEHLDNWDVLHELVGDEDQEDSEAQRTEASSQETRAARQPHSQTPRATTSTRTLRGLFRAGETPALSIPRGREDAGPGPSISGVLSTSPPQMEGNGNGFPHLYSVLLDNGKPHAPGEAIPVVETPLEETVPGEVEVRTPLLSVGAITPRSTSPGRRSTAAPSPAHSWTSWRPSPAVIAVARCSIAYLLASLFTFVPALAKLLTTTYEEDAHGRVSRKPAFSAHMVATIVVYFHPAKSAGTMLLADRFCFLLAAFSTGICLLSMGTVEFFDAFSPSHGSRWDWISEAGDWIVCGLWVGGSMGFLAWAKVWVNNPSFNAGCSMAAVTINSVVIKEGNIPKLAEVLLIVLMGSLCTNITCFTIFPTKATTRLQTSISKALTSFSTLLDLLTSTFLLEKTALKENRSTLREAVSAHAKAFQTLKTDLAEAKHERVIDPRIRGRKLKLYDAAIGGMGRVAQHLSGLRSSTRLQESLIRAIRDGRISVDLAPDAPEKVASSISVTALAADSTTVGPHGIEDMDIAKSVKLFLRFREIAGGQMKHLVAQCHEALDAVQTLSRTETDRQLDLFGIRESLARSLKEFTRSSSIAIKRLYAGPRRAKGVYEDGSSSSGEVGDDGDSVDELDELADGPNETVFLIYFFLFTLEEFAREMLFLLDTVSEIIEAEQLSAWEQLKSLFVKRKRKERRREYLYKQFQHLVPVDPSKLQPPIFPVHAKREQSDLLLTHSARAVTGLARIRQLVWKLGHWLGEPDKRYAIKVWLAGAMLAAPAYTEWGRPVFLKYRGEWALIAFFATMSPTVGQTNYLSFFRSLGTIIGAIVGTIAYSLFPENPIALPIFGFLFSIPCFYVMTQIPDLFQASRFVLLTYNLTCLYAYNKRDHDYTVVQIAFFRSLTVIIGVLWSAIVSRYWWPFTARRELRMGISEYVKQELDLIVAPDLWTSFCLDLSYLYSKLVTTYSKGVDPPEEIPNAETEQEPLLPPGTARHTHLSPGVRQFLAIACIVDCPRTCADTLGSPRQGTPPPNSVGQAARSAQANQKRAEAERPLRVRLLQRVFVELREDAG</sequence>
<feature type="region of interest" description="Disordered" evidence="5">
    <location>
        <begin position="1104"/>
        <end position="1133"/>
    </location>
</feature>
<evidence type="ECO:0000256" key="6">
    <source>
        <dbReference type="SAM" id="Phobius"/>
    </source>
</evidence>
<reference evidence="8 9" key="1">
    <citation type="submission" date="2018-11" db="EMBL/GenBank/DDBJ databases">
        <title>Genome sequence of Saitozyma podzolica DSM 27192.</title>
        <authorList>
            <person name="Aliyu H."/>
            <person name="Gorte O."/>
            <person name="Ochsenreither K."/>
        </authorList>
    </citation>
    <scope>NUCLEOTIDE SEQUENCE [LARGE SCALE GENOMIC DNA]</scope>
    <source>
        <strain evidence="8 9">DSM 27192</strain>
    </source>
</reference>
<gene>
    <name evidence="8" type="ORF">EHS25_003073</name>
</gene>
<evidence type="ECO:0000313" key="8">
    <source>
        <dbReference type="EMBL" id="RSH88845.1"/>
    </source>
</evidence>
<feature type="transmembrane region" description="Helical" evidence="6">
    <location>
        <begin position="438"/>
        <end position="457"/>
    </location>
</feature>
<feature type="transmembrane region" description="Helical" evidence="6">
    <location>
        <begin position="924"/>
        <end position="942"/>
    </location>
</feature>
<accession>A0A427YCH8</accession>
<proteinExistence type="predicted"/>
<keyword evidence="9" id="KW-1185">Reference proteome</keyword>
<organism evidence="8 9">
    <name type="scientific">Saitozyma podzolica</name>
    <dbReference type="NCBI Taxonomy" id="1890683"/>
    <lineage>
        <taxon>Eukaryota</taxon>
        <taxon>Fungi</taxon>
        <taxon>Dikarya</taxon>
        <taxon>Basidiomycota</taxon>
        <taxon>Agaricomycotina</taxon>
        <taxon>Tremellomycetes</taxon>
        <taxon>Tremellales</taxon>
        <taxon>Trimorphomycetaceae</taxon>
        <taxon>Saitozyma</taxon>
    </lineage>
</organism>
<dbReference type="PRINTS" id="PR02047">
    <property type="entry name" value="BREFELDNASP4"/>
</dbReference>
<feature type="region of interest" description="Disordered" evidence="5">
    <location>
        <begin position="241"/>
        <end position="262"/>
    </location>
</feature>
<dbReference type="EMBL" id="RSCD01000016">
    <property type="protein sequence ID" value="RSH88845.1"/>
    <property type="molecule type" value="Genomic_DNA"/>
</dbReference>
<name>A0A427YCH8_9TREE</name>
<dbReference type="InterPro" id="IPR052430">
    <property type="entry name" value="IVT-Associated"/>
</dbReference>
<feature type="transmembrane region" description="Helical" evidence="6">
    <location>
        <begin position="382"/>
        <end position="402"/>
    </location>
</feature>
<dbReference type="Proteomes" id="UP000279259">
    <property type="component" value="Unassembled WGS sequence"/>
</dbReference>
<dbReference type="InterPro" id="IPR023244">
    <property type="entry name" value="Brefeldin_A-sensitivity_4"/>
</dbReference>
<feature type="transmembrane region" description="Helical" evidence="6">
    <location>
        <begin position="899"/>
        <end position="918"/>
    </location>
</feature>
<feature type="region of interest" description="Disordered" evidence="5">
    <location>
        <begin position="693"/>
        <end position="716"/>
    </location>
</feature>
<feature type="transmembrane region" description="Helical" evidence="6">
    <location>
        <begin position="343"/>
        <end position="362"/>
    </location>
</feature>
<feature type="region of interest" description="Disordered" evidence="5">
    <location>
        <begin position="1"/>
        <end position="96"/>
    </location>
</feature>
<feature type="transmembrane region" description="Helical" evidence="6">
    <location>
        <begin position="978"/>
        <end position="1001"/>
    </location>
</feature>
<feature type="compositionally biased region" description="Low complexity" evidence="5">
    <location>
        <begin position="86"/>
        <end position="95"/>
    </location>
</feature>
<keyword evidence="2 6" id="KW-0812">Transmembrane</keyword>
<feature type="region of interest" description="Disordered" evidence="5">
    <location>
        <begin position="112"/>
        <end position="187"/>
    </location>
</feature>
<dbReference type="STRING" id="1890683.A0A427YCH8"/>
<dbReference type="Pfam" id="PF13515">
    <property type="entry name" value="FUSC_2"/>
    <property type="match status" value="1"/>
</dbReference>
<evidence type="ECO:0000256" key="3">
    <source>
        <dbReference type="ARBA" id="ARBA00022989"/>
    </source>
</evidence>
<protein>
    <recommendedName>
        <fullName evidence="7">Integral membrane bound transporter domain-containing protein</fullName>
    </recommendedName>
</protein>
<feature type="transmembrane region" description="Helical" evidence="6">
    <location>
        <begin position="949"/>
        <end position="966"/>
    </location>
</feature>
<dbReference type="OrthoDB" id="68611at2759"/>
<feature type="compositionally biased region" description="Polar residues" evidence="5">
    <location>
        <begin position="1115"/>
        <end position="1127"/>
    </location>
</feature>
<dbReference type="AlphaFoldDB" id="A0A427YCH8"/>
<evidence type="ECO:0000256" key="2">
    <source>
        <dbReference type="ARBA" id="ARBA00022692"/>
    </source>
</evidence>
<dbReference type="PANTHER" id="PTHR47804:SF1">
    <property type="entry name" value="DUF2421 DOMAIN-CONTAINING PROTEIN"/>
    <property type="match status" value="1"/>
</dbReference>
<feature type="compositionally biased region" description="Polar residues" evidence="5">
    <location>
        <begin position="38"/>
        <end position="47"/>
    </location>
</feature>
<evidence type="ECO:0000256" key="1">
    <source>
        <dbReference type="ARBA" id="ARBA00004141"/>
    </source>
</evidence>
<comment type="subcellular location">
    <subcellularLocation>
        <location evidence="1">Membrane</location>
        <topology evidence="1">Multi-pass membrane protein</topology>
    </subcellularLocation>
</comment>
<feature type="domain" description="Integral membrane bound transporter" evidence="7">
    <location>
        <begin position="874"/>
        <end position="996"/>
    </location>
</feature>
<evidence type="ECO:0000313" key="9">
    <source>
        <dbReference type="Proteomes" id="UP000279259"/>
    </source>
</evidence>
<feature type="transmembrane region" description="Helical" evidence="6">
    <location>
        <begin position="271"/>
        <end position="295"/>
    </location>
</feature>
<feature type="region of interest" description="Disordered" evidence="5">
    <location>
        <begin position="1053"/>
        <end position="1074"/>
    </location>
</feature>
<dbReference type="PANTHER" id="PTHR47804">
    <property type="entry name" value="60S RIBOSOMAL PROTEIN L19"/>
    <property type="match status" value="1"/>
</dbReference>
<dbReference type="GO" id="GO:0016020">
    <property type="term" value="C:membrane"/>
    <property type="evidence" value="ECO:0007669"/>
    <property type="project" value="UniProtKB-SubCell"/>
</dbReference>
<keyword evidence="4 6" id="KW-0472">Membrane</keyword>
<dbReference type="InterPro" id="IPR049453">
    <property type="entry name" value="Memb_transporter_dom"/>
</dbReference>
<comment type="caution">
    <text evidence="8">The sequence shown here is derived from an EMBL/GenBank/DDBJ whole genome shotgun (WGS) entry which is preliminary data.</text>
</comment>
<evidence type="ECO:0000259" key="7">
    <source>
        <dbReference type="Pfam" id="PF13515"/>
    </source>
</evidence>
<keyword evidence="3 6" id="KW-1133">Transmembrane helix</keyword>
<evidence type="ECO:0000256" key="5">
    <source>
        <dbReference type="SAM" id="MobiDB-lite"/>
    </source>
</evidence>
<feature type="compositionally biased region" description="Polar residues" evidence="5">
    <location>
        <begin position="123"/>
        <end position="149"/>
    </location>
</feature>
<feature type="compositionally biased region" description="Acidic residues" evidence="5">
    <location>
        <begin position="706"/>
        <end position="716"/>
    </location>
</feature>